<name>A0ABW4R8Q3_9RHOB</name>
<dbReference type="PANTHER" id="PTHR43537:SF5">
    <property type="entry name" value="UXU OPERON TRANSCRIPTIONAL REGULATOR"/>
    <property type="match status" value="1"/>
</dbReference>
<dbReference type="RefSeq" id="WP_379143108.1">
    <property type="nucleotide sequence ID" value="NZ_JBHUEN010000034.1"/>
</dbReference>
<keyword evidence="2" id="KW-0238">DNA-binding</keyword>
<dbReference type="InterPro" id="IPR008920">
    <property type="entry name" value="TF_FadR/GntR_C"/>
</dbReference>
<dbReference type="Gene3D" id="1.10.10.10">
    <property type="entry name" value="Winged helix-like DNA-binding domain superfamily/Winged helix DNA-binding domain"/>
    <property type="match status" value="1"/>
</dbReference>
<evidence type="ECO:0000313" key="5">
    <source>
        <dbReference type="EMBL" id="MFD1882467.1"/>
    </source>
</evidence>
<comment type="caution">
    <text evidence="5">The sequence shown here is derived from an EMBL/GenBank/DDBJ whole genome shotgun (WGS) entry which is preliminary data.</text>
</comment>
<dbReference type="EMBL" id="JBHUEN010000034">
    <property type="protein sequence ID" value="MFD1882467.1"/>
    <property type="molecule type" value="Genomic_DNA"/>
</dbReference>
<dbReference type="SUPFAM" id="SSF48008">
    <property type="entry name" value="GntR ligand-binding domain-like"/>
    <property type="match status" value="1"/>
</dbReference>
<keyword evidence="3" id="KW-0804">Transcription</keyword>
<keyword evidence="1" id="KW-0805">Transcription regulation</keyword>
<gene>
    <name evidence="5" type="ORF">ACFSCT_12155</name>
</gene>
<evidence type="ECO:0000259" key="4">
    <source>
        <dbReference type="PROSITE" id="PS50949"/>
    </source>
</evidence>
<dbReference type="Pfam" id="PF07729">
    <property type="entry name" value="FCD"/>
    <property type="match status" value="1"/>
</dbReference>
<dbReference type="SUPFAM" id="SSF46785">
    <property type="entry name" value="Winged helix' DNA-binding domain"/>
    <property type="match status" value="1"/>
</dbReference>
<keyword evidence="6" id="KW-1185">Reference proteome</keyword>
<dbReference type="InterPro" id="IPR000524">
    <property type="entry name" value="Tscrpt_reg_HTH_GntR"/>
</dbReference>
<reference evidence="6" key="1">
    <citation type="journal article" date="2019" name="Int. J. Syst. Evol. Microbiol.">
        <title>The Global Catalogue of Microorganisms (GCM) 10K type strain sequencing project: providing services to taxonomists for standard genome sequencing and annotation.</title>
        <authorList>
            <consortium name="The Broad Institute Genomics Platform"/>
            <consortium name="The Broad Institute Genome Sequencing Center for Infectious Disease"/>
            <person name="Wu L."/>
            <person name="Ma J."/>
        </authorList>
    </citation>
    <scope>NUCLEOTIDE SEQUENCE [LARGE SCALE GENOMIC DNA]</scope>
    <source>
        <strain evidence="6">CCUG 56029</strain>
    </source>
</reference>
<accession>A0ABW4R8Q3</accession>
<dbReference type="CDD" id="cd07377">
    <property type="entry name" value="WHTH_GntR"/>
    <property type="match status" value="1"/>
</dbReference>
<sequence length="233" mass="25721">MHDDSRPRRHYRLVADQVLALVTAQGMTAGMRLPSERDLAEQIGVSRPSLREALIALEVGGIIEIRMGSGIYLSANPSLTAGMSLEDEDGPFEILQARCILESGIAEEAARHVTPELIRRLDDNLAKMAEVIADRPRAIIVDGQFHIAVASAIGNGVVTHLTAEIFQRRLSAHYARLSTFFERPDTWRAALDEHHTIRDAIADRDPDAARAAMRDHLLKSQERFSANFAAEPA</sequence>
<evidence type="ECO:0000313" key="6">
    <source>
        <dbReference type="Proteomes" id="UP001597213"/>
    </source>
</evidence>
<dbReference type="SMART" id="SM00895">
    <property type="entry name" value="FCD"/>
    <property type="match status" value="1"/>
</dbReference>
<evidence type="ECO:0000256" key="2">
    <source>
        <dbReference type="ARBA" id="ARBA00023125"/>
    </source>
</evidence>
<dbReference type="InterPro" id="IPR011711">
    <property type="entry name" value="GntR_C"/>
</dbReference>
<dbReference type="PRINTS" id="PR00035">
    <property type="entry name" value="HTHGNTR"/>
</dbReference>
<dbReference type="PANTHER" id="PTHR43537">
    <property type="entry name" value="TRANSCRIPTIONAL REGULATOR, GNTR FAMILY"/>
    <property type="match status" value="1"/>
</dbReference>
<feature type="domain" description="HTH gntR-type" evidence="4">
    <location>
        <begin position="8"/>
        <end position="76"/>
    </location>
</feature>
<organism evidence="5 6">
    <name type="scientific">Paracoccus pacificus</name>
    <dbReference type="NCBI Taxonomy" id="1463598"/>
    <lineage>
        <taxon>Bacteria</taxon>
        <taxon>Pseudomonadati</taxon>
        <taxon>Pseudomonadota</taxon>
        <taxon>Alphaproteobacteria</taxon>
        <taxon>Rhodobacterales</taxon>
        <taxon>Paracoccaceae</taxon>
        <taxon>Paracoccus</taxon>
    </lineage>
</organism>
<evidence type="ECO:0000256" key="1">
    <source>
        <dbReference type="ARBA" id="ARBA00023015"/>
    </source>
</evidence>
<dbReference type="PROSITE" id="PS50949">
    <property type="entry name" value="HTH_GNTR"/>
    <property type="match status" value="1"/>
</dbReference>
<dbReference type="InterPro" id="IPR036390">
    <property type="entry name" value="WH_DNA-bd_sf"/>
</dbReference>
<proteinExistence type="predicted"/>
<dbReference type="Gene3D" id="1.20.120.530">
    <property type="entry name" value="GntR ligand-binding domain-like"/>
    <property type="match status" value="1"/>
</dbReference>
<dbReference type="Proteomes" id="UP001597213">
    <property type="component" value="Unassembled WGS sequence"/>
</dbReference>
<dbReference type="Pfam" id="PF00392">
    <property type="entry name" value="GntR"/>
    <property type="match status" value="1"/>
</dbReference>
<protein>
    <submittedName>
        <fullName evidence="5">FadR/GntR family transcriptional regulator</fullName>
    </submittedName>
</protein>
<dbReference type="InterPro" id="IPR036388">
    <property type="entry name" value="WH-like_DNA-bd_sf"/>
</dbReference>
<dbReference type="SMART" id="SM00345">
    <property type="entry name" value="HTH_GNTR"/>
    <property type="match status" value="1"/>
</dbReference>
<evidence type="ECO:0000256" key="3">
    <source>
        <dbReference type="ARBA" id="ARBA00023163"/>
    </source>
</evidence>